<keyword evidence="3" id="KW-1185">Reference proteome</keyword>
<name>A0ABN9A7W9_RANTA</name>
<sequence>MMIEIFMFYSDILRDRSGTRVAEPLADAPGGENAGGEAPPRLFSDRARPAPQRPGPLVRAPGLCAPAEARPPPPALQNRRSWLAKVSPKKPSEQGSAPRAR</sequence>
<gene>
    <name evidence="2" type="ORF">MRATA1EN1_LOCUS30023</name>
</gene>
<evidence type="ECO:0000313" key="3">
    <source>
        <dbReference type="Proteomes" id="UP001176941"/>
    </source>
</evidence>
<accession>A0ABN9A7W9</accession>
<reference evidence="2" key="1">
    <citation type="submission" date="2023-04" db="EMBL/GenBank/DDBJ databases">
        <authorList>
            <consortium name="ELIXIR-Norway"/>
        </authorList>
    </citation>
    <scope>NUCLEOTIDE SEQUENCE [LARGE SCALE GENOMIC DNA]</scope>
</reference>
<organism evidence="2 3">
    <name type="scientific">Rangifer tarandus platyrhynchus</name>
    <name type="common">Svalbard reindeer</name>
    <dbReference type="NCBI Taxonomy" id="3082113"/>
    <lineage>
        <taxon>Eukaryota</taxon>
        <taxon>Metazoa</taxon>
        <taxon>Chordata</taxon>
        <taxon>Craniata</taxon>
        <taxon>Vertebrata</taxon>
        <taxon>Euteleostomi</taxon>
        <taxon>Mammalia</taxon>
        <taxon>Eutheria</taxon>
        <taxon>Laurasiatheria</taxon>
        <taxon>Artiodactyla</taxon>
        <taxon>Ruminantia</taxon>
        <taxon>Pecora</taxon>
        <taxon>Cervidae</taxon>
        <taxon>Odocoileinae</taxon>
        <taxon>Rangifer</taxon>
    </lineage>
</organism>
<feature type="compositionally biased region" description="Low complexity" evidence="1">
    <location>
        <begin position="26"/>
        <end position="40"/>
    </location>
</feature>
<dbReference type="EMBL" id="OX460343">
    <property type="protein sequence ID" value="CAI9181061.1"/>
    <property type="molecule type" value="Genomic_DNA"/>
</dbReference>
<proteinExistence type="predicted"/>
<dbReference type="Proteomes" id="UP001176941">
    <property type="component" value="Chromosome X"/>
</dbReference>
<evidence type="ECO:0000313" key="2">
    <source>
        <dbReference type="EMBL" id="CAI9181061.1"/>
    </source>
</evidence>
<evidence type="ECO:0000256" key="1">
    <source>
        <dbReference type="SAM" id="MobiDB-lite"/>
    </source>
</evidence>
<feature type="region of interest" description="Disordered" evidence="1">
    <location>
        <begin position="23"/>
        <end position="101"/>
    </location>
</feature>
<protein>
    <submittedName>
        <fullName evidence="2">Uncharacterized protein</fullName>
    </submittedName>
</protein>